<dbReference type="Gene3D" id="3.30.70.120">
    <property type="match status" value="1"/>
</dbReference>
<evidence type="ECO:0000313" key="2">
    <source>
        <dbReference type="Proteomes" id="UP001221217"/>
    </source>
</evidence>
<proteinExistence type="predicted"/>
<organism evidence="1 2">
    <name type="scientific">Candidatus Thalassospirochaeta sargassi</name>
    <dbReference type="NCBI Taxonomy" id="3119039"/>
    <lineage>
        <taxon>Bacteria</taxon>
        <taxon>Pseudomonadati</taxon>
        <taxon>Spirochaetota</taxon>
        <taxon>Spirochaetia</taxon>
        <taxon>Spirochaetales</taxon>
        <taxon>Spirochaetaceae</taxon>
        <taxon>Candidatus Thalassospirochaeta</taxon>
    </lineage>
</organism>
<reference evidence="1 2" key="1">
    <citation type="submission" date="2022-12" db="EMBL/GenBank/DDBJ databases">
        <title>Metagenome assembled genome from gulf of manar.</title>
        <authorList>
            <person name="Kohli P."/>
            <person name="Pk S."/>
            <person name="Venkata Ramana C."/>
            <person name="Sasikala C."/>
        </authorList>
    </citation>
    <scope>NUCLEOTIDE SEQUENCE [LARGE SCALE GENOMIC DNA]</scope>
    <source>
        <strain evidence="1">JB008</strain>
    </source>
</reference>
<sequence length="96" mass="10950">MTKLEIIANQALESQLMEIMPQNNGKPCYTMLKQVDGSGYSGFCLGNDVWPEENVMFILYLDDDRLETLKQKIKGIRERFPRLGLAAFEHAGIIEL</sequence>
<name>A0AAJ1IE47_9SPIO</name>
<gene>
    <name evidence="1" type="ORF">PQJ61_03005</name>
</gene>
<dbReference type="NCBIfam" id="NF045581">
    <property type="entry name" value="PG0541_fam"/>
    <property type="match status" value="1"/>
</dbReference>
<accession>A0AAJ1IE47</accession>
<dbReference type="InterPro" id="IPR015867">
    <property type="entry name" value="N-reg_PII/ATP_PRibTrfase_C"/>
</dbReference>
<dbReference type="EMBL" id="JAQQAL010000009">
    <property type="protein sequence ID" value="MDC7225716.1"/>
    <property type="molecule type" value="Genomic_DNA"/>
</dbReference>
<dbReference type="AlphaFoldDB" id="A0AAJ1IE47"/>
<dbReference type="Proteomes" id="UP001221217">
    <property type="component" value="Unassembled WGS sequence"/>
</dbReference>
<protein>
    <submittedName>
        <fullName evidence="1">Uncharacterized protein</fullName>
    </submittedName>
</protein>
<evidence type="ECO:0000313" key="1">
    <source>
        <dbReference type="EMBL" id="MDC7225716.1"/>
    </source>
</evidence>
<comment type="caution">
    <text evidence="1">The sequence shown here is derived from an EMBL/GenBank/DDBJ whole genome shotgun (WGS) entry which is preliminary data.</text>
</comment>